<feature type="domain" description="Methyltransferase" evidence="1">
    <location>
        <begin position="48"/>
        <end position="137"/>
    </location>
</feature>
<dbReference type="InterPro" id="IPR041698">
    <property type="entry name" value="Methyltransf_25"/>
</dbReference>
<dbReference type="GO" id="GO:0008168">
    <property type="term" value="F:methyltransferase activity"/>
    <property type="evidence" value="ECO:0007669"/>
    <property type="project" value="UniProtKB-KW"/>
</dbReference>
<evidence type="ECO:0000313" key="2">
    <source>
        <dbReference type="EMBL" id="MFC3509154.1"/>
    </source>
</evidence>
<keyword evidence="3" id="KW-1185">Reference proteome</keyword>
<dbReference type="GO" id="GO:0032259">
    <property type="term" value="P:methylation"/>
    <property type="evidence" value="ECO:0007669"/>
    <property type="project" value="UniProtKB-KW"/>
</dbReference>
<dbReference type="Gene3D" id="3.40.50.150">
    <property type="entry name" value="Vaccinia Virus protein VP39"/>
    <property type="match status" value="1"/>
</dbReference>
<organism evidence="2 3">
    <name type="scientific">Amycolatopsis halotolerans</name>
    <dbReference type="NCBI Taxonomy" id="330083"/>
    <lineage>
        <taxon>Bacteria</taxon>
        <taxon>Bacillati</taxon>
        <taxon>Actinomycetota</taxon>
        <taxon>Actinomycetes</taxon>
        <taxon>Pseudonocardiales</taxon>
        <taxon>Pseudonocardiaceae</taxon>
        <taxon>Amycolatopsis</taxon>
    </lineage>
</organism>
<comment type="caution">
    <text evidence="2">The sequence shown here is derived from an EMBL/GenBank/DDBJ whole genome shotgun (WGS) entry which is preliminary data.</text>
</comment>
<protein>
    <submittedName>
        <fullName evidence="2">Class I SAM-dependent methyltransferase</fullName>
    </submittedName>
</protein>
<dbReference type="InterPro" id="IPR050508">
    <property type="entry name" value="Methyltransf_Superfamily"/>
</dbReference>
<evidence type="ECO:0000313" key="3">
    <source>
        <dbReference type="Proteomes" id="UP001595764"/>
    </source>
</evidence>
<name>A0ABV7QBA4_9PSEU</name>
<dbReference type="PANTHER" id="PTHR42912">
    <property type="entry name" value="METHYLTRANSFERASE"/>
    <property type="match status" value="1"/>
</dbReference>
<dbReference type="Proteomes" id="UP001595764">
    <property type="component" value="Unassembled WGS sequence"/>
</dbReference>
<dbReference type="InterPro" id="IPR029063">
    <property type="entry name" value="SAM-dependent_MTases_sf"/>
</dbReference>
<dbReference type="EMBL" id="JBHRWI010000004">
    <property type="protein sequence ID" value="MFC3509154.1"/>
    <property type="molecule type" value="Genomic_DNA"/>
</dbReference>
<dbReference type="Pfam" id="PF13649">
    <property type="entry name" value="Methyltransf_25"/>
    <property type="match status" value="1"/>
</dbReference>
<sequence length="207" mass="22792">MEWLTDTRTSYDTVAEDYAAFVRDAFAEQPYLLAALELFAAQTDDGPVADIGCGPGQVTAHLNGLGVTAYGIDLSPGMIKIARRDHPTLRFEVGSMTDPLPAASLTGIVAWQSIIHLPDDLVPAVFANFRQALRPGGLLQLLFHVGDETRLKTEGYGGHPMKLQVHRRPRERMTNWLRDAGFTIEAELLLDPQTQTPQAILTARSRQ</sequence>
<keyword evidence="2" id="KW-0808">Transferase</keyword>
<proteinExistence type="predicted"/>
<dbReference type="SUPFAM" id="SSF53335">
    <property type="entry name" value="S-adenosyl-L-methionine-dependent methyltransferases"/>
    <property type="match status" value="1"/>
</dbReference>
<dbReference type="CDD" id="cd02440">
    <property type="entry name" value="AdoMet_MTases"/>
    <property type="match status" value="1"/>
</dbReference>
<accession>A0ABV7QBA4</accession>
<keyword evidence="2" id="KW-0489">Methyltransferase</keyword>
<gene>
    <name evidence="2" type="ORF">ACFORO_03190</name>
</gene>
<reference evidence="3" key="1">
    <citation type="journal article" date="2019" name="Int. J. Syst. Evol. Microbiol.">
        <title>The Global Catalogue of Microorganisms (GCM) 10K type strain sequencing project: providing services to taxonomists for standard genome sequencing and annotation.</title>
        <authorList>
            <consortium name="The Broad Institute Genomics Platform"/>
            <consortium name="The Broad Institute Genome Sequencing Center for Infectious Disease"/>
            <person name="Wu L."/>
            <person name="Ma J."/>
        </authorList>
    </citation>
    <scope>NUCLEOTIDE SEQUENCE [LARGE SCALE GENOMIC DNA]</scope>
    <source>
        <strain evidence="3">CGMCC 4.7682</strain>
    </source>
</reference>
<dbReference type="PANTHER" id="PTHR42912:SF93">
    <property type="entry name" value="N6-ADENOSINE-METHYLTRANSFERASE TMT1A"/>
    <property type="match status" value="1"/>
</dbReference>
<evidence type="ECO:0000259" key="1">
    <source>
        <dbReference type="Pfam" id="PF13649"/>
    </source>
</evidence>
<dbReference type="RefSeq" id="WP_377869396.1">
    <property type="nucleotide sequence ID" value="NZ_JBHMAY010000012.1"/>
</dbReference>